<comment type="caution">
    <text evidence="2">The sequence shown here is derived from an EMBL/GenBank/DDBJ whole genome shotgun (WGS) entry which is preliminary data.</text>
</comment>
<feature type="region of interest" description="Disordered" evidence="1">
    <location>
        <begin position="112"/>
        <end position="149"/>
    </location>
</feature>
<feature type="compositionally biased region" description="Polar residues" evidence="1">
    <location>
        <begin position="313"/>
        <end position="325"/>
    </location>
</feature>
<dbReference type="EMBL" id="MZNU01000059">
    <property type="protein sequence ID" value="OWP06007.1"/>
    <property type="molecule type" value="Genomic_DNA"/>
</dbReference>
<feature type="region of interest" description="Disordered" evidence="1">
    <location>
        <begin position="245"/>
        <end position="266"/>
    </location>
</feature>
<feature type="compositionally biased region" description="Gly residues" evidence="1">
    <location>
        <begin position="124"/>
        <end position="140"/>
    </location>
</feature>
<dbReference type="Proteomes" id="UP000242519">
    <property type="component" value="Unassembled WGS sequence"/>
</dbReference>
<feature type="region of interest" description="Disordered" evidence="1">
    <location>
        <begin position="670"/>
        <end position="691"/>
    </location>
</feature>
<evidence type="ECO:0000313" key="3">
    <source>
        <dbReference type="Proteomes" id="UP000242519"/>
    </source>
</evidence>
<feature type="region of interest" description="Disordered" evidence="1">
    <location>
        <begin position="283"/>
        <end position="334"/>
    </location>
</feature>
<keyword evidence="3" id="KW-1185">Reference proteome</keyword>
<sequence>MADPINGAVPPGDNNSSGLYREPEQNFTPENLAMIQDAMMAELGIGRKDELPLDDPRDGEDISILVSKPKKTNMLPATAVWRNLVFDDVDPAHNELDSIADGQLYRLRKGDASSALSRARGNGASRGGRGGGRGRGGRQVGPGYSPSMPQSFFAARAAVNSQPQAEYAASRLSDPVAPAPFSGTRKQDNWASCRDGHQDQANAPPSRRPKPLRRLNALPMKPRFALTNGNEAFLAHAGYVQHAAPPARAAESQQKPLGPSQCLNRVDMSSAPKAPLADRIRQLNLSKNSLPRDTRASDATASTEHSPILSRGISVSTEPSISAATTREPPRVISPVQVQSPPVLPESVYRESKGLLSSRWAPAVTPAQISDRVAHHSYAVKFKKDQGPTKAGTAELVKNSTDQYFTLQLVEAATDHVIVKDLIADDAVFEQDRNLVIYRAGLLSTLKPPTWRLIFPLPHMADRFAHSVLLSRQGRTVAQPSAPSDIIAAQTSSDVEPALHPASVASVDTFPHGAPELENHTIEDLISLEPETELPPKPVNPYLIEFLEVENEDIINGLFGRLKEGISCTVLGQLSDIVVGFGGTPAHELSSDDILSSPDYQFAIRVPVSHLLKSLETFYMLPDDVSNMYLLDKSQKVLAMAVAERHLDQGGVEASRKGENVTAVGHTRTTITTSDGSQSNVMPDEQSQPTCSRASSDVHLLHPSLPYSVAGFVALERTDVHQPESSLESTPTQTYSTEHPGVLEPTVESRVKYSPETLLGLRSNAVPVEINVQFPRRAEQSPRRPARGIAPPKPVANMGGWKCFADMSLYEAYLFTAGPTKPVTSQSIETTAKPETPFGGNISESVVPSRVLGAIAALKQSPPSPAHTLRDVDENDSFKTEAADPLVKDESHLPHPTPQASTHVAPVLTETVGVPAPRSVAVEQDLVDGISNLNLRGASGLSSSQWASSASASNFTSRNLQAQMAPSIAPLAVPREAGQWHAASQPTSPIFRSPPATTGAPVYQTVFIIDVATGELVPITGVLNPQQLPPMTNHYGIPDTSATPSFQAREASGSDKGCAPGNIARPASDTCSATGGQRPVLSPRKGNVLQARLQSRLSNSMAAGRGSYQGLRF</sequence>
<dbReference type="AlphaFoldDB" id="A0A218ZDB4"/>
<feature type="region of interest" description="Disordered" evidence="1">
    <location>
        <begin position="176"/>
        <end position="213"/>
    </location>
</feature>
<organism evidence="2 3">
    <name type="scientific">Diplocarpon coronariae</name>
    <dbReference type="NCBI Taxonomy" id="2795749"/>
    <lineage>
        <taxon>Eukaryota</taxon>
        <taxon>Fungi</taxon>
        <taxon>Dikarya</taxon>
        <taxon>Ascomycota</taxon>
        <taxon>Pezizomycotina</taxon>
        <taxon>Leotiomycetes</taxon>
        <taxon>Helotiales</taxon>
        <taxon>Drepanopezizaceae</taxon>
        <taxon>Diplocarpon</taxon>
    </lineage>
</organism>
<evidence type="ECO:0000256" key="1">
    <source>
        <dbReference type="SAM" id="MobiDB-lite"/>
    </source>
</evidence>
<accession>A0A218ZDB4</accession>
<proteinExistence type="predicted"/>
<dbReference type="InParanoid" id="A0A218ZDB4"/>
<feature type="region of interest" description="Disordered" evidence="1">
    <location>
        <begin position="1"/>
        <end position="26"/>
    </location>
</feature>
<reference evidence="2 3" key="1">
    <citation type="submission" date="2017-04" db="EMBL/GenBank/DDBJ databases">
        <title>Draft genome sequence of Marssonina coronaria NL1: causal agent of apple blotch.</title>
        <authorList>
            <person name="Cheng Q."/>
        </authorList>
    </citation>
    <scope>NUCLEOTIDE SEQUENCE [LARGE SCALE GENOMIC DNA]</scope>
    <source>
        <strain evidence="2 3">NL1</strain>
    </source>
</reference>
<name>A0A218ZDB4_9HELO</name>
<feature type="region of interest" description="Disordered" evidence="1">
    <location>
        <begin position="976"/>
        <end position="995"/>
    </location>
</feature>
<dbReference type="STRING" id="503106.A0A218ZDB4"/>
<protein>
    <submittedName>
        <fullName evidence="2">Uncharacterized protein</fullName>
    </submittedName>
</protein>
<feature type="region of interest" description="Disordered" evidence="1">
    <location>
        <begin position="1033"/>
        <end position="1083"/>
    </location>
</feature>
<dbReference type="OrthoDB" id="3543352at2759"/>
<evidence type="ECO:0000313" key="2">
    <source>
        <dbReference type="EMBL" id="OWP06007.1"/>
    </source>
</evidence>
<feature type="compositionally biased region" description="Low complexity" evidence="1">
    <location>
        <begin position="112"/>
        <end position="123"/>
    </location>
</feature>
<gene>
    <name evidence="2" type="ORF">B2J93_6331</name>
</gene>